<evidence type="ECO:0000313" key="3">
    <source>
        <dbReference type="Proteomes" id="UP000693981"/>
    </source>
</evidence>
<dbReference type="Proteomes" id="UP000693981">
    <property type="component" value="Unassembled WGS sequence"/>
</dbReference>
<dbReference type="AlphaFoldDB" id="A0A8T1W452"/>
<gene>
    <name evidence="2" type="ORF">PHYBOEH_008261</name>
</gene>
<feature type="coiled-coil region" evidence="1">
    <location>
        <begin position="94"/>
        <end position="121"/>
    </location>
</feature>
<sequence length="310" mass="35573">MRFESVLRPPHSLRFSDDVISDVIQRGLDRSITDDYSLYVEHHSSNPVATEEPKRQEGQVAICLKDFRRGDQLTRRERNRIYQARYKLRQKKLANDLDLSVQKLREDVEQLEKQRLALSYTPLTNSTVWNVAAEYFRLFRHGFNKFEISSNAAPVTHLTFLQQTMAPDVMIDSRSGVEAMMESWTVASRYFNDLECRLMRLEKGPGETLVGILQVRIGVTLQTLRHVFPHLIEGGKLTPLGERMVGQQLSFPCNTYLEWDSSRGRVSNVKYDADFVSPLLQLLGSLEDVSHVFDGAYITPDCKMVVLESA</sequence>
<evidence type="ECO:0000313" key="2">
    <source>
        <dbReference type="EMBL" id="KAG7387378.1"/>
    </source>
</evidence>
<proteinExistence type="predicted"/>
<organism evidence="2 3">
    <name type="scientific">Phytophthora boehmeriae</name>
    <dbReference type="NCBI Taxonomy" id="109152"/>
    <lineage>
        <taxon>Eukaryota</taxon>
        <taxon>Sar</taxon>
        <taxon>Stramenopiles</taxon>
        <taxon>Oomycota</taxon>
        <taxon>Peronosporomycetes</taxon>
        <taxon>Peronosporales</taxon>
        <taxon>Peronosporaceae</taxon>
        <taxon>Phytophthora</taxon>
    </lineage>
</organism>
<keyword evidence="3" id="KW-1185">Reference proteome</keyword>
<evidence type="ECO:0000256" key="1">
    <source>
        <dbReference type="SAM" id="Coils"/>
    </source>
</evidence>
<protein>
    <recommendedName>
        <fullName evidence="4">Bzip transcription factor</fullName>
    </recommendedName>
</protein>
<comment type="caution">
    <text evidence="2">The sequence shown here is derived from an EMBL/GenBank/DDBJ whole genome shotgun (WGS) entry which is preliminary data.</text>
</comment>
<keyword evidence="1" id="KW-0175">Coiled coil</keyword>
<name>A0A8T1W452_9STRA</name>
<evidence type="ECO:0008006" key="4">
    <source>
        <dbReference type="Google" id="ProtNLM"/>
    </source>
</evidence>
<dbReference type="CDD" id="cd14686">
    <property type="entry name" value="bZIP"/>
    <property type="match status" value="1"/>
</dbReference>
<reference evidence="2" key="1">
    <citation type="submission" date="2021-02" db="EMBL/GenBank/DDBJ databases">
        <authorList>
            <person name="Palmer J.M."/>
        </authorList>
    </citation>
    <scope>NUCLEOTIDE SEQUENCE</scope>
    <source>
        <strain evidence="2">SCRP23</strain>
    </source>
</reference>
<dbReference type="EMBL" id="JAGDFL010000477">
    <property type="protein sequence ID" value="KAG7387378.1"/>
    <property type="molecule type" value="Genomic_DNA"/>
</dbReference>
<accession>A0A8T1W452</accession>
<dbReference type="OrthoDB" id="107313at2759"/>